<sequence>MYRLAHLSDIHLGPLPSLSLRELASKRVTGYVNWHRNRRRSMFGDTLTDLVLDLKYHQPDHIAVTGDLVNLATKTETKAARIWLQSLGLPHDVSLVPGNHDAYVPGALKRSHKEWHEYLIGDNPLAAIGNSFPYMRVRGNVAIFGVSTAEATAPFFATGSFRRGQALALAKLLENSRKAGHFRVVLIHHPPISGAAAWHKRLIGKQFFSKVMKDAGAELVLHGHTHLDTLYWLEGPEHRKIPVVGVPSASQSPGTDKPAARYNLFEIDGGPGRWELVQRERGLHETLDGIGWVRERHLLSDGRAVDAEPREDAKPATTPVLPTPATQDETV</sequence>
<organism evidence="7 8">
    <name type="scientific">Fulvimarina uroteuthidis</name>
    <dbReference type="NCBI Taxonomy" id="3098149"/>
    <lineage>
        <taxon>Bacteria</taxon>
        <taxon>Pseudomonadati</taxon>
        <taxon>Pseudomonadota</taxon>
        <taxon>Alphaproteobacteria</taxon>
        <taxon>Hyphomicrobiales</taxon>
        <taxon>Aurantimonadaceae</taxon>
        <taxon>Fulvimarina</taxon>
    </lineage>
</organism>
<dbReference type="PANTHER" id="PTHR42988:SF2">
    <property type="entry name" value="CYCLIC NUCLEOTIDE PHOSPHODIESTERASE CBUA0032-RELATED"/>
    <property type="match status" value="1"/>
</dbReference>
<accession>A0ABU5I2I6</accession>
<evidence type="ECO:0000313" key="7">
    <source>
        <dbReference type="EMBL" id="MDY8109188.1"/>
    </source>
</evidence>
<comment type="caution">
    <text evidence="7">The sequence shown here is derived from an EMBL/GenBank/DDBJ whole genome shotgun (WGS) entry which is preliminary data.</text>
</comment>
<keyword evidence="1" id="KW-0479">Metal-binding</keyword>
<evidence type="ECO:0000256" key="2">
    <source>
        <dbReference type="ARBA" id="ARBA00022801"/>
    </source>
</evidence>
<dbReference type="Pfam" id="PF00149">
    <property type="entry name" value="Metallophos"/>
    <property type="match status" value="1"/>
</dbReference>
<name>A0ABU5I2I6_9HYPH</name>
<dbReference type="Gene3D" id="3.60.21.10">
    <property type="match status" value="1"/>
</dbReference>
<dbReference type="InterPro" id="IPR029052">
    <property type="entry name" value="Metallo-depent_PP-like"/>
</dbReference>
<dbReference type="EMBL" id="JAXLPB010000002">
    <property type="protein sequence ID" value="MDY8109188.1"/>
    <property type="molecule type" value="Genomic_DNA"/>
</dbReference>
<dbReference type="PANTHER" id="PTHR42988">
    <property type="entry name" value="PHOSPHOHYDROLASE"/>
    <property type="match status" value="1"/>
</dbReference>
<evidence type="ECO:0000256" key="1">
    <source>
        <dbReference type="ARBA" id="ARBA00022723"/>
    </source>
</evidence>
<keyword evidence="8" id="KW-1185">Reference proteome</keyword>
<protein>
    <submittedName>
        <fullName evidence="7">Metallophosphoesterase</fullName>
    </submittedName>
</protein>
<dbReference type="Proteomes" id="UP001294412">
    <property type="component" value="Unassembled WGS sequence"/>
</dbReference>
<dbReference type="RefSeq" id="WP_322186641.1">
    <property type="nucleotide sequence ID" value="NZ_JAXLPB010000002.1"/>
</dbReference>
<evidence type="ECO:0000256" key="3">
    <source>
        <dbReference type="ARBA" id="ARBA00023004"/>
    </source>
</evidence>
<keyword evidence="2" id="KW-0378">Hydrolase</keyword>
<evidence type="ECO:0000256" key="4">
    <source>
        <dbReference type="ARBA" id="ARBA00025742"/>
    </source>
</evidence>
<gene>
    <name evidence="7" type="ORF">U0C82_08530</name>
</gene>
<evidence type="ECO:0000313" key="8">
    <source>
        <dbReference type="Proteomes" id="UP001294412"/>
    </source>
</evidence>
<dbReference type="SUPFAM" id="SSF56300">
    <property type="entry name" value="Metallo-dependent phosphatases"/>
    <property type="match status" value="1"/>
</dbReference>
<dbReference type="CDD" id="cd00838">
    <property type="entry name" value="MPP_superfamily"/>
    <property type="match status" value="1"/>
</dbReference>
<reference evidence="7 8" key="1">
    <citation type="submission" date="2023-12" db="EMBL/GenBank/DDBJ databases">
        <title>Description of Novel Strain Fulvimarina sp. 2208YS6-2-32 isolated from Uroteuthis (Photololigo) edulis.</title>
        <authorList>
            <person name="Park J.-S."/>
        </authorList>
    </citation>
    <scope>NUCLEOTIDE SEQUENCE [LARGE SCALE GENOMIC DNA]</scope>
    <source>
        <strain evidence="7 8">2208YS6-2-32</strain>
    </source>
</reference>
<feature type="domain" description="Calcineurin-like phosphoesterase" evidence="6">
    <location>
        <begin position="3"/>
        <end position="226"/>
    </location>
</feature>
<feature type="region of interest" description="Disordered" evidence="5">
    <location>
        <begin position="302"/>
        <end position="331"/>
    </location>
</feature>
<evidence type="ECO:0000256" key="5">
    <source>
        <dbReference type="SAM" id="MobiDB-lite"/>
    </source>
</evidence>
<evidence type="ECO:0000259" key="6">
    <source>
        <dbReference type="Pfam" id="PF00149"/>
    </source>
</evidence>
<dbReference type="InterPro" id="IPR050884">
    <property type="entry name" value="CNP_phosphodiesterase-III"/>
</dbReference>
<keyword evidence="3" id="KW-0408">Iron</keyword>
<feature type="compositionally biased region" description="Basic and acidic residues" evidence="5">
    <location>
        <begin position="302"/>
        <end position="314"/>
    </location>
</feature>
<comment type="similarity">
    <text evidence="4">Belongs to the cyclic nucleotide phosphodiesterase class-III family.</text>
</comment>
<proteinExistence type="inferred from homology"/>
<dbReference type="InterPro" id="IPR004843">
    <property type="entry name" value="Calcineurin-like_PHP"/>
</dbReference>
<feature type="compositionally biased region" description="Low complexity" evidence="5">
    <location>
        <begin position="315"/>
        <end position="331"/>
    </location>
</feature>